<gene>
    <name evidence="5" type="ORF">DET56_107288</name>
</gene>
<keyword evidence="2 5" id="KW-0238">DNA-binding</keyword>
<dbReference type="Gene3D" id="2.60.120.10">
    <property type="entry name" value="Jelly Rolls"/>
    <property type="match status" value="1"/>
</dbReference>
<dbReference type="Pfam" id="PF02311">
    <property type="entry name" value="AraC_binding"/>
    <property type="match status" value="1"/>
</dbReference>
<accession>A0A855XTB1</accession>
<sequence length="358" mass="42184">MLTEKMDHILQVLTSLEEFYKENSEGKLALQEYSTYTKFLSSNYIKKNKLIRIYWPQYSEQTPKYITGLTEIDENLLILEDLNMAITKHINFSLDLMHSNNYFQCIYIHKGSGILTLPNKTFQLSDGDLFVMPPDTMHSIKMLDGSICIYVMIRRRYIESVFFELFHHNPPLISFFNKVLFDETKQDSNYILFHTSNNDDVRETMLRLFSEYMWGDEFRNNIMECYLKLLFSFLFRHNQSDIETPTPLSNIELHFNGIMNHIRKDFRSATLASAAEYMHLSKQYICRIIQQVSGSSFSKLLIDVKLKKAVQYLSESNLKLEEIADFTGFTDVSHFSRTFKTHFGLSPSKYRVQHKVEL</sequence>
<dbReference type="GO" id="GO:0043565">
    <property type="term" value="F:sequence-specific DNA binding"/>
    <property type="evidence" value="ECO:0007669"/>
    <property type="project" value="InterPro"/>
</dbReference>
<keyword evidence="1" id="KW-0805">Transcription regulation</keyword>
<dbReference type="PROSITE" id="PS01124">
    <property type="entry name" value="HTH_ARAC_FAMILY_2"/>
    <property type="match status" value="1"/>
</dbReference>
<proteinExistence type="predicted"/>
<evidence type="ECO:0000256" key="3">
    <source>
        <dbReference type="ARBA" id="ARBA00023163"/>
    </source>
</evidence>
<dbReference type="InterPro" id="IPR020449">
    <property type="entry name" value="Tscrpt_reg_AraC-type_HTH"/>
</dbReference>
<dbReference type="InterPro" id="IPR003313">
    <property type="entry name" value="AraC-bd"/>
</dbReference>
<organism evidence="5 6">
    <name type="scientific">Paenibacillus pabuli</name>
    <dbReference type="NCBI Taxonomy" id="1472"/>
    <lineage>
        <taxon>Bacteria</taxon>
        <taxon>Bacillati</taxon>
        <taxon>Bacillota</taxon>
        <taxon>Bacilli</taxon>
        <taxon>Bacillales</taxon>
        <taxon>Paenibacillaceae</taxon>
        <taxon>Paenibacillus</taxon>
    </lineage>
</organism>
<dbReference type="InterPro" id="IPR009057">
    <property type="entry name" value="Homeodomain-like_sf"/>
</dbReference>
<dbReference type="InterPro" id="IPR037923">
    <property type="entry name" value="HTH-like"/>
</dbReference>
<dbReference type="Proteomes" id="UP000247078">
    <property type="component" value="Unassembled WGS sequence"/>
</dbReference>
<comment type="caution">
    <text evidence="5">The sequence shown here is derived from an EMBL/GenBank/DDBJ whole genome shotgun (WGS) entry which is preliminary data.</text>
</comment>
<keyword evidence="3" id="KW-0804">Transcription</keyword>
<dbReference type="InterPro" id="IPR018060">
    <property type="entry name" value="HTH_AraC"/>
</dbReference>
<dbReference type="AlphaFoldDB" id="A0A855XTB1"/>
<evidence type="ECO:0000259" key="4">
    <source>
        <dbReference type="PROSITE" id="PS01124"/>
    </source>
</evidence>
<dbReference type="PRINTS" id="PR00032">
    <property type="entry name" value="HTHARAC"/>
</dbReference>
<dbReference type="PANTHER" id="PTHR43280">
    <property type="entry name" value="ARAC-FAMILY TRANSCRIPTIONAL REGULATOR"/>
    <property type="match status" value="1"/>
</dbReference>
<evidence type="ECO:0000256" key="2">
    <source>
        <dbReference type="ARBA" id="ARBA00023125"/>
    </source>
</evidence>
<evidence type="ECO:0000256" key="1">
    <source>
        <dbReference type="ARBA" id="ARBA00023015"/>
    </source>
</evidence>
<evidence type="ECO:0000313" key="6">
    <source>
        <dbReference type="Proteomes" id="UP000247078"/>
    </source>
</evidence>
<dbReference type="SUPFAM" id="SSF51215">
    <property type="entry name" value="Regulatory protein AraC"/>
    <property type="match status" value="1"/>
</dbReference>
<dbReference type="EMBL" id="QGTZ01000007">
    <property type="protein sequence ID" value="PWW38886.1"/>
    <property type="molecule type" value="Genomic_DNA"/>
</dbReference>
<protein>
    <submittedName>
        <fullName evidence="5">AraC-like DNA-binding protein</fullName>
    </submittedName>
</protein>
<dbReference type="RefSeq" id="WP_090995773.1">
    <property type="nucleotide sequence ID" value="NZ_QGTZ01000007.1"/>
</dbReference>
<dbReference type="SMART" id="SM00342">
    <property type="entry name" value="HTH_ARAC"/>
    <property type="match status" value="1"/>
</dbReference>
<dbReference type="Gene3D" id="1.10.10.60">
    <property type="entry name" value="Homeodomain-like"/>
    <property type="match status" value="1"/>
</dbReference>
<dbReference type="InterPro" id="IPR014710">
    <property type="entry name" value="RmlC-like_jellyroll"/>
</dbReference>
<feature type="domain" description="HTH araC/xylS-type" evidence="4">
    <location>
        <begin position="256"/>
        <end position="353"/>
    </location>
</feature>
<name>A0A855XTB1_9BACL</name>
<reference evidence="5 6" key="1">
    <citation type="submission" date="2018-05" db="EMBL/GenBank/DDBJ databases">
        <title>Freshwater and sediment microbial communities from various areas in North America, analyzing microbe dynamics in response to fracking.</title>
        <authorList>
            <person name="Lamendella R."/>
        </authorList>
    </citation>
    <scope>NUCLEOTIDE SEQUENCE [LARGE SCALE GENOMIC DNA]</scope>
    <source>
        <strain evidence="5 6">DB-3</strain>
    </source>
</reference>
<dbReference type="PANTHER" id="PTHR43280:SF2">
    <property type="entry name" value="HTH-TYPE TRANSCRIPTIONAL REGULATOR EXSA"/>
    <property type="match status" value="1"/>
</dbReference>
<dbReference type="SUPFAM" id="SSF46689">
    <property type="entry name" value="Homeodomain-like"/>
    <property type="match status" value="1"/>
</dbReference>
<dbReference type="GO" id="GO:0003700">
    <property type="term" value="F:DNA-binding transcription factor activity"/>
    <property type="evidence" value="ECO:0007669"/>
    <property type="project" value="InterPro"/>
</dbReference>
<evidence type="ECO:0000313" key="5">
    <source>
        <dbReference type="EMBL" id="PWW38886.1"/>
    </source>
</evidence>
<dbReference type="Pfam" id="PF12833">
    <property type="entry name" value="HTH_18"/>
    <property type="match status" value="1"/>
</dbReference>